<evidence type="ECO:0000256" key="1">
    <source>
        <dbReference type="SAM" id="MobiDB-lite"/>
    </source>
</evidence>
<organism evidence="2 3">
    <name type="scientific">Mycobacterium ulcerans str. Harvey</name>
    <dbReference type="NCBI Taxonomy" id="1299332"/>
    <lineage>
        <taxon>Bacteria</taxon>
        <taxon>Bacillati</taxon>
        <taxon>Actinomycetota</taxon>
        <taxon>Actinomycetes</taxon>
        <taxon>Mycobacteriales</taxon>
        <taxon>Mycobacteriaceae</taxon>
        <taxon>Mycobacterium</taxon>
        <taxon>Mycobacterium ulcerans group</taxon>
    </lineage>
</organism>
<keyword evidence="3" id="KW-1185">Reference proteome</keyword>
<feature type="region of interest" description="Disordered" evidence="1">
    <location>
        <begin position="58"/>
        <end position="101"/>
    </location>
</feature>
<dbReference type="EMBL" id="JAOL01000099">
    <property type="protein sequence ID" value="EUA90757.1"/>
    <property type="molecule type" value="Genomic_DNA"/>
</dbReference>
<dbReference type="Proteomes" id="UP000020681">
    <property type="component" value="Unassembled WGS sequence"/>
</dbReference>
<evidence type="ECO:0000313" key="2">
    <source>
        <dbReference type="EMBL" id="EUA90757.1"/>
    </source>
</evidence>
<proteinExistence type="predicted"/>
<name>A0ABP3AHU3_MYCUL</name>
<evidence type="ECO:0000313" key="3">
    <source>
        <dbReference type="Proteomes" id="UP000020681"/>
    </source>
</evidence>
<comment type="caution">
    <text evidence="2">The sequence shown here is derived from an EMBL/GenBank/DDBJ whole genome shotgun (WGS) entry which is preliminary data.</text>
</comment>
<protein>
    <submittedName>
        <fullName evidence="2">3-dehydroquinate synthase aroB</fullName>
    </submittedName>
</protein>
<gene>
    <name evidence="2" type="ORF">I551_2788</name>
</gene>
<reference evidence="2 3" key="1">
    <citation type="submission" date="2014-01" db="EMBL/GenBank/DDBJ databases">
        <authorList>
            <person name="Dobos K."/>
            <person name="Lenaerts A."/>
            <person name="Ordway D."/>
            <person name="DeGroote M.A."/>
            <person name="Parker T."/>
            <person name="Sizemore C."/>
            <person name="Tallon L.J."/>
            <person name="Sadzewicz L.K."/>
            <person name="Sengamalay N."/>
            <person name="Fraser C.M."/>
            <person name="Hine E."/>
            <person name="Shefchek K.A."/>
            <person name="Das S.P."/>
            <person name="Tettelin H."/>
        </authorList>
    </citation>
    <scope>NUCLEOTIDE SEQUENCE [LARGE SCALE GENOMIC DNA]</scope>
    <source>
        <strain evidence="2 3">Harvey</strain>
    </source>
</reference>
<dbReference type="Gene3D" id="3.40.50.1970">
    <property type="match status" value="1"/>
</dbReference>
<sequence>MSDNKEPVTVQVAVDPPYPVVIGTGLLTELEELLAGRHKVAILHQPVLTETAEAIRNHLADKGSTRTASRSPTPRPVRSCRSWDSSGKCWGASGSGERTLW</sequence>
<accession>A0ABP3AHU3</accession>